<comment type="cofactor">
    <cofactor evidence="1 5">
        <name>Zn(2+)</name>
        <dbReference type="ChEBI" id="CHEBI:29105"/>
    </cofactor>
</comment>
<dbReference type="InterPro" id="IPR047109">
    <property type="entry name" value="CAD-like"/>
</dbReference>
<dbReference type="InterPro" id="IPR029752">
    <property type="entry name" value="D-isomer_DH_CS1"/>
</dbReference>
<keyword evidence="3 5" id="KW-0862">Zinc</keyword>
<gene>
    <name evidence="7" type="ORF">ACPOL_0665</name>
</gene>
<evidence type="ECO:0000313" key="7">
    <source>
        <dbReference type="EMBL" id="AXC10032.1"/>
    </source>
</evidence>
<evidence type="ECO:0000256" key="5">
    <source>
        <dbReference type="RuleBase" id="RU361277"/>
    </source>
</evidence>
<dbReference type="KEGG" id="abas:ACPOL_0665"/>
<dbReference type="AlphaFoldDB" id="A0A2Z5FTI8"/>
<dbReference type="Gene3D" id="3.40.50.720">
    <property type="entry name" value="NAD(P)-binding Rossmann-like Domain"/>
    <property type="match status" value="1"/>
</dbReference>
<dbReference type="InterPro" id="IPR020843">
    <property type="entry name" value="ER"/>
</dbReference>
<dbReference type="FunFam" id="3.40.50.720:FF:000022">
    <property type="entry name" value="Cinnamyl alcohol dehydrogenase"/>
    <property type="match status" value="1"/>
</dbReference>
<dbReference type="RefSeq" id="WP_114205747.1">
    <property type="nucleotide sequence ID" value="NZ_CP030840.1"/>
</dbReference>
<protein>
    <submittedName>
        <fullName evidence="7">Alcohol dehydrogenase</fullName>
    </submittedName>
</protein>
<organism evidence="7 8">
    <name type="scientific">Acidisarcina polymorpha</name>
    <dbReference type="NCBI Taxonomy" id="2211140"/>
    <lineage>
        <taxon>Bacteria</taxon>
        <taxon>Pseudomonadati</taxon>
        <taxon>Acidobacteriota</taxon>
        <taxon>Terriglobia</taxon>
        <taxon>Terriglobales</taxon>
        <taxon>Acidobacteriaceae</taxon>
        <taxon>Acidisarcina</taxon>
    </lineage>
</organism>
<dbReference type="EMBL" id="CP030840">
    <property type="protein sequence ID" value="AXC10032.1"/>
    <property type="molecule type" value="Genomic_DNA"/>
</dbReference>
<dbReference type="SUPFAM" id="SSF50129">
    <property type="entry name" value="GroES-like"/>
    <property type="match status" value="1"/>
</dbReference>
<dbReference type="InterPro" id="IPR013154">
    <property type="entry name" value="ADH-like_N"/>
</dbReference>
<reference evidence="7 8" key="1">
    <citation type="journal article" date="2018" name="Front. Microbiol.">
        <title>Hydrolytic Capabilities as a Key to Environmental Success: Chitinolytic and Cellulolytic Acidobacteria From Acidic Sub-arctic Soils and Boreal Peatlands.</title>
        <authorList>
            <person name="Belova S.E."/>
            <person name="Ravin N.V."/>
            <person name="Pankratov T.A."/>
            <person name="Rakitin A.L."/>
            <person name="Ivanova A.A."/>
            <person name="Beletsky A.V."/>
            <person name="Mardanov A.V."/>
            <person name="Sinninghe Damste J.S."/>
            <person name="Dedysh S.N."/>
        </authorList>
    </citation>
    <scope>NUCLEOTIDE SEQUENCE [LARGE SCALE GENOMIC DNA]</scope>
    <source>
        <strain evidence="7 8">SBC82</strain>
    </source>
</reference>
<dbReference type="SUPFAM" id="SSF51735">
    <property type="entry name" value="NAD(P)-binding Rossmann-fold domains"/>
    <property type="match status" value="1"/>
</dbReference>
<dbReference type="PANTHER" id="PTHR42683">
    <property type="entry name" value="ALDEHYDE REDUCTASE"/>
    <property type="match status" value="1"/>
</dbReference>
<evidence type="ECO:0000256" key="4">
    <source>
        <dbReference type="ARBA" id="ARBA00023002"/>
    </source>
</evidence>
<dbReference type="GO" id="GO:0008270">
    <property type="term" value="F:zinc ion binding"/>
    <property type="evidence" value="ECO:0007669"/>
    <property type="project" value="InterPro"/>
</dbReference>
<evidence type="ECO:0000313" key="8">
    <source>
        <dbReference type="Proteomes" id="UP000253606"/>
    </source>
</evidence>
<keyword evidence="2 5" id="KW-0479">Metal-binding</keyword>
<name>A0A2Z5FTI8_9BACT</name>
<dbReference type="InterPro" id="IPR002328">
    <property type="entry name" value="ADH_Zn_CS"/>
</dbReference>
<evidence type="ECO:0000256" key="1">
    <source>
        <dbReference type="ARBA" id="ARBA00001947"/>
    </source>
</evidence>
<dbReference type="PROSITE" id="PS00065">
    <property type="entry name" value="D_2_HYDROXYACID_DH_1"/>
    <property type="match status" value="1"/>
</dbReference>
<accession>A0A2Z5FTI8</accession>
<evidence type="ECO:0000256" key="2">
    <source>
        <dbReference type="ARBA" id="ARBA00022723"/>
    </source>
</evidence>
<evidence type="ECO:0000256" key="3">
    <source>
        <dbReference type="ARBA" id="ARBA00022833"/>
    </source>
</evidence>
<keyword evidence="8" id="KW-1185">Reference proteome</keyword>
<dbReference type="Pfam" id="PF00107">
    <property type="entry name" value="ADH_zinc_N"/>
    <property type="match status" value="1"/>
</dbReference>
<feature type="domain" description="Enoyl reductase (ER)" evidence="6">
    <location>
        <begin position="11"/>
        <end position="350"/>
    </location>
</feature>
<sequence length="361" mass="38852">MYEARGYAAQSSSSPLEPFTFARRELRDNDLLIEVLYCGVCHSDLHTARGEWDGTVYENGTLFPAVPGHEIVGRVKAVGTDVSTMKVGDLVAVGTMVDSCRTCAHCQMGLEQFCEKGATWTYNAPDRISGENTFGGYSNLIVVRQEFALRVSHPEAQLAAVAPLLCAGITMWSPLRYWNAGPGKRVGIVGIGGLGHMGIKLAHALGAQVVAFTTSEEKRQDAFALGADEVVLSKSADEMKRQAASLDLIVNSVAVAHDLDPYLSLLSLNGTMALVGVPAQSHPSPSATNLIFGRRSLAGSLVGGIPETQELLDFSAKHGILADIETIPIDQIEAAFTRMQRSDVKYRFVIDMQSLRSPDKA</sequence>
<dbReference type="OrthoDB" id="9806940at2"/>
<dbReference type="InterPro" id="IPR011032">
    <property type="entry name" value="GroES-like_sf"/>
</dbReference>
<dbReference type="PROSITE" id="PS00059">
    <property type="entry name" value="ADH_ZINC"/>
    <property type="match status" value="1"/>
</dbReference>
<keyword evidence="4" id="KW-0560">Oxidoreductase</keyword>
<dbReference type="Gene3D" id="3.90.180.10">
    <property type="entry name" value="Medium-chain alcohol dehydrogenases, catalytic domain"/>
    <property type="match status" value="1"/>
</dbReference>
<evidence type="ECO:0000259" key="6">
    <source>
        <dbReference type="SMART" id="SM00829"/>
    </source>
</evidence>
<proteinExistence type="inferred from homology"/>
<dbReference type="InterPro" id="IPR013149">
    <property type="entry name" value="ADH-like_C"/>
</dbReference>
<dbReference type="InterPro" id="IPR036291">
    <property type="entry name" value="NAD(P)-bd_dom_sf"/>
</dbReference>
<comment type="similarity">
    <text evidence="5">Belongs to the zinc-containing alcohol dehydrogenase family.</text>
</comment>
<dbReference type="Pfam" id="PF08240">
    <property type="entry name" value="ADH_N"/>
    <property type="match status" value="1"/>
</dbReference>
<dbReference type="CDD" id="cd05283">
    <property type="entry name" value="CAD1"/>
    <property type="match status" value="1"/>
</dbReference>
<dbReference type="Proteomes" id="UP000253606">
    <property type="component" value="Chromosome"/>
</dbReference>
<dbReference type="SMART" id="SM00829">
    <property type="entry name" value="PKS_ER"/>
    <property type="match status" value="1"/>
</dbReference>
<dbReference type="GO" id="GO:0008106">
    <property type="term" value="F:alcohol dehydrogenase (NADP+) activity"/>
    <property type="evidence" value="ECO:0007669"/>
    <property type="project" value="UniProtKB-ARBA"/>
</dbReference>